<dbReference type="InterPro" id="IPR000933">
    <property type="entry name" value="Glyco_hydro_29"/>
</dbReference>
<evidence type="ECO:0000256" key="7">
    <source>
        <dbReference type="PIRSR" id="PIRSR001092-1"/>
    </source>
</evidence>
<evidence type="ECO:0000313" key="10">
    <source>
        <dbReference type="EMBL" id="MBK1875379.1"/>
    </source>
</evidence>
<keyword evidence="11" id="KW-1185">Reference proteome</keyword>
<dbReference type="PANTHER" id="PTHR10030:SF37">
    <property type="entry name" value="ALPHA-L-FUCOSIDASE-RELATED"/>
    <property type="match status" value="1"/>
</dbReference>
<feature type="domain" description="Glycoside hydrolase family 29 N-terminal" evidence="9">
    <location>
        <begin position="35"/>
        <end position="338"/>
    </location>
</feature>
<evidence type="ECO:0000313" key="11">
    <source>
        <dbReference type="Proteomes" id="UP000617628"/>
    </source>
</evidence>
<dbReference type="RefSeq" id="WP_200353593.1">
    <property type="nucleotide sequence ID" value="NZ_JAENIL010000001.1"/>
</dbReference>
<keyword evidence="5" id="KW-0378">Hydrolase</keyword>
<comment type="caution">
    <text evidence="10">The sequence shown here is derived from an EMBL/GenBank/DDBJ whole genome shotgun (WGS) entry which is preliminary data.</text>
</comment>
<dbReference type="GO" id="GO:0004560">
    <property type="term" value="F:alpha-L-fucosidase activity"/>
    <property type="evidence" value="ECO:0007669"/>
    <property type="project" value="InterPro"/>
</dbReference>
<dbReference type="InterPro" id="IPR016286">
    <property type="entry name" value="FUC_metazoa-typ"/>
</dbReference>
<dbReference type="InterPro" id="IPR057739">
    <property type="entry name" value="Glyco_hydro_29_N"/>
</dbReference>
<feature type="site" description="May be important for catalysis" evidence="7">
    <location>
        <position position="271"/>
    </location>
</feature>
<gene>
    <name evidence="10" type="ORF">JIN87_00795</name>
</gene>
<evidence type="ECO:0000256" key="3">
    <source>
        <dbReference type="ARBA" id="ARBA00012662"/>
    </source>
</evidence>
<dbReference type="GO" id="GO:0005764">
    <property type="term" value="C:lysosome"/>
    <property type="evidence" value="ECO:0007669"/>
    <property type="project" value="TreeGrafter"/>
</dbReference>
<name>A0A934RWY3_9BACT</name>
<proteinExistence type="inferred from homology"/>
<feature type="signal peptide" evidence="8">
    <location>
        <begin position="1"/>
        <end position="17"/>
    </location>
</feature>
<evidence type="ECO:0000256" key="5">
    <source>
        <dbReference type="ARBA" id="ARBA00022801"/>
    </source>
</evidence>
<keyword evidence="6" id="KW-0326">Glycosidase</keyword>
<dbReference type="PIRSF" id="PIRSF001092">
    <property type="entry name" value="Alpha-L-fucosidase"/>
    <property type="match status" value="1"/>
</dbReference>
<evidence type="ECO:0000256" key="6">
    <source>
        <dbReference type="ARBA" id="ARBA00023295"/>
    </source>
</evidence>
<dbReference type="InterPro" id="IPR017853">
    <property type="entry name" value="GH"/>
</dbReference>
<comment type="similarity">
    <text evidence="2">Belongs to the glycosyl hydrolase 29 family.</text>
</comment>
<dbReference type="Gene3D" id="3.20.20.80">
    <property type="entry name" value="Glycosidases"/>
    <property type="match status" value="1"/>
</dbReference>
<dbReference type="GO" id="GO:0006004">
    <property type="term" value="P:fucose metabolic process"/>
    <property type="evidence" value="ECO:0007669"/>
    <property type="project" value="InterPro"/>
</dbReference>
<dbReference type="AlphaFoldDB" id="A0A934RWY3"/>
<evidence type="ECO:0000256" key="8">
    <source>
        <dbReference type="SAM" id="SignalP"/>
    </source>
</evidence>
<evidence type="ECO:0000259" key="9">
    <source>
        <dbReference type="Pfam" id="PF01120"/>
    </source>
</evidence>
<dbReference type="PANTHER" id="PTHR10030">
    <property type="entry name" value="ALPHA-L-FUCOSIDASE"/>
    <property type="match status" value="1"/>
</dbReference>
<comment type="function">
    <text evidence="1">Alpha-L-fucosidase is responsible for hydrolyzing the alpha-1,6-linked fucose joined to the reducing-end N-acetylglucosamine of the carbohydrate moieties of glycoproteins.</text>
</comment>
<dbReference type="SUPFAM" id="SSF51445">
    <property type="entry name" value="(Trans)glycosidases"/>
    <property type="match status" value="1"/>
</dbReference>
<evidence type="ECO:0000256" key="1">
    <source>
        <dbReference type="ARBA" id="ARBA00004071"/>
    </source>
</evidence>
<dbReference type="Pfam" id="PF01120">
    <property type="entry name" value="Alpha_L_fucos"/>
    <property type="match status" value="1"/>
</dbReference>
<accession>A0A934RWY3</accession>
<reference evidence="10" key="1">
    <citation type="submission" date="2021-01" db="EMBL/GenBank/DDBJ databases">
        <title>Modified the classification status of verrucomicrobia.</title>
        <authorList>
            <person name="Feng X."/>
        </authorList>
    </citation>
    <scope>NUCLEOTIDE SEQUENCE</scope>
    <source>
        <strain evidence="10">KCTC 13126</strain>
    </source>
</reference>
<dbReference type="GO" id="GO:0016139">
    <property type="term" value="P:glycoside catabolic process"/>
    <property type="evidence" value="ECO:0007669"/>
    <property type="project" value="TreeGrafter"/>
</dbReference>
<protein>
    <recommendedName>
        <fullName evidence="3">alpha-L-fucosidase</fullName>
        <ecNumber evidence="3">3.2.1.51</ecNumber>
    </recommendedName>
</protein>
<evidence type="ECO:0000256" key="2">
    <source>
        <dbReference type="ARBA" id="ARBA00007951"/>
    </source>
</evidence>
<keyword evidence="4 8" id="KW-0732">Signal</keyword>
<dbReference type="EC" id="3.2.1.51" evidence="3"/>
<organism evidence="10 11">
    <name type="scientific">Pelagicoccus mobilis</name>
    <dbReference type="NCBI Taxonomy" id="415221"/>
    <lineage>
        <taxon>Bacteria</taxon>
        <taxon>Pseudomonadati</taxon>
        <taxon>Verrucomicrobiota</taxon>
        <taxon>Opitutia</taxon>
        <taxon>Puniceicoccales</taxon>
        <taxon>Pelagicoccaceae</taxon>
        <taxon>Pelagicoccus</taxon>
    </lineage>
</organism>
<feature type="chain" id="PRO_5037028581" description="alpha-L-fucosidase" evidence="8">
    <location>
        <begin position="18"/>
        <end position="444"/>
    </location>
</feature>
<dbReference type="EMBL" id="JAENIL010000001">
    <property type="protein sequence ID" value="MBK1875379.1"/>
    <property type="molecule type" value="Genomic_DNA"/>
</dbReference>
<dbReference type="PRINTS" id="PR00741">
    <property type="entry name" value="GLHYDRLASE29"/>
</dbReference>
<dbReference type="SMART" id="SM00812">
    <property type="entry name" value="Alpha_L_fucos"/>
    <property type="match status" value="1"/>
</dbReference>
<sequence length="444" mass="50509">MKNLTPFVFLFVLTVHAFLDSRAEASSEPVPEPRIAAFEDLGFGMFVHWGLYSQLGQGEWALKLREIPLEEYEPLADTFTAEDFDAREYARFAKAVGVKYITLTSRHHDGFSLYDTKGLNDYDAPHSAAQRDLIKEFVEACRAEGIVPFLYHTTLDWRWKGKRTDQLSEEEFNEYLDYLHASIEIICTNYGKIGGVWLDGDWSRKESDWKHDRLYGIIRKHQPNAIIVNNSGIHHAGKLSHREVDSVTFENQAAKPIDRSGYDKYFAGEQCHTMNNHWGIGKDDLNYKSPKEIIYSLANCRRLGVNYLLNIGPEGQGAIGEMESATLRTVGRWTETYADALYKVRPYSAHVDGDDFIVKGKDGHYYWYVYNLSRRGSKNVTVQGKVGPGKRSATGFLSAATSVEWLDNGESLEFEQDGEQLDVSFSGYAYGVNMIIRVARIRVD</sequence>
<evidence type="ECO:0000256" key="4">
    <source>
        <dbReference type="ARBA" id="ARBA00022729"/>
    </source>
</evidence>
<dbReference type="Proteomes" id="UP000617628">
    <property type="component" value="Unassembled WGS sequence"/>
</dbReference>